<proteinExistence type="predicted"/>
<dbReference type="GO" id="GO:0003676">
    <property type="term" value="F:nucleic acid binding"/>
    <property type="evidence" value="ECO:0007669"/>
    <property type="project" value="InterPro"/>
</dbReference>
<dbReference type="GO" id="GO:0006422">
    <property type="term" value="P:aspartyl-tRNA aminoacylation"/>
    <property type="evidence" value="ECO:0007669"/>
    <property type="project" value="TreeGrafter"/>
</dbReference>
<evidence type="ECO:0000313" key="8">
    <source>
        <dbReference type="EMBL" id="GAG22246.1"/>
    </source>
</evidence>
<organism evidence="8">
    <name type="scientific">marine sediment metagenome</name>
    <dbReference type="NCBI Taxonomy" id="412755"/>
    <lineage>
        <taxon>unclassified sequences</taxon>
        <taxon>metagenomes</taxon>
        <taxon>ecological metagenomes</taxon>
    </lineage>
</organism>
<dbReference type="CDD" id="cd04317">
    <property type="entry name" value="EcAspRS_like_N"/>
    <property type="match status" value="1"/>
</dbReference>
<dbReference type="InterPro" id="IPR047089">
    <property type="entry name" value="Asp-tRNA-ligase_1_N"/>
</dbReference>
<dbReference type="GO" id="GO:0004815">
    <property type="term" value="F:aspartate-tRNA ligase activity"/>
    <property type="evidence" value="ECO:0007669"/>
    <property type="project" value="TreeGrafter"/>
</dbReference>
<keyword evidence="4" id="KW-0648">Protein biosynthesis</keyword>
<dbReference type="InterPro" id="IPR004365">
    <property type="entry name" value="NA-bd_OB_tRNA"/>
</dbReference>
<dbReference type="EMBL" id="BARS01030475">
    <property type="protein sequence ID" value="GAG22246.1"/>
    <property type="molecule type" value="Genomic_DNA"/>
</dbReference>
<evidence type="ECO:0000256" key="1">
    <source>
        <dbReference type="ARBA" id="ARBA00022598"/>
    </source>
</evidence>
<dbReference type="AlphaFoldDB" id="X0XBB6"/>
<feature type="domain" description="Aminoacyl-tRNA synthetase class II (D/K/N)" evidence="6">
    <location>
        <begin position="121"/>
        <end position="181"/>
    </location>
</feature>
<dbReference type="InterPro" id="IPR004364">
    <property type="entry name" value="Aa-tRNA-synt_II"/>
</dbReference>
<name>X0XBB6_9ZZZZ</name>
<feature type="domain" description="OB" evidence="7">
    <location>
        <begin position="19"/>
        <end position="104"/>
    </location>
</feature>
<dbReference type="PANTHER" id="PTHR22594:SF5">
    <property type="entry name" value="ASPARTATE--TRNA LIGASE, MITOCHONDRIAL"/>
    <property type="match status" value="1"/>
</dbReference>
<dbReference type="SUPFAM" id="SSF55681">
    <property type="entry name" value="Class II aaRS and biotin synthetases"/>
    <property type="match status" value="1"/>
</dbReference>
<evidence type="ECO:0000256" key="3">
    <source>
        <dbReference type="ARBA" id="ARBA00022840"/>
    </source>
</evidence>
<evidence type="ECO:0000256" key="4">
    <source>
        <dbReference type="ARBA" id="ARBA00022917"/>
    </source>
</evidence>
<keyword evidence="1" id="KW-0436">Ligase</keyword>
<evidence type="ECO:0000256" key="2">
    <source>
        <dbReference type="ARBA" id="ARBA00022741"/>
    </source>
</evidence>
<dbReference type="InterPro" id="IPR045864">
    <property type="entry name" value="aa-tRNA-synth_II/BPL/LPL"/>
</dbReference>
<feature type="non-terminal residue" evidence="8">
    <location>
        <position position="181"/>
    </location>
</feature>
<sequence>MKRTHTCGELGIKNVDKKVTLNGWVDARRDHGGVIFIDLRDRYGLTQIVFNPKFNKEMHKQAEHLRREDVLEVYGVVKKRGKGLENLKLKTGKIEVFIDKLNILGKAETPPIEIDDRVEINEDMRLKYRYLDLRKPRMQQNLIVRHKTTMAVRDFFDKEGFLEIETPMLAKSTPEGARDYL</sequence>
<evidence type="ECO:0000259" key="6">
    <source>
        <dbReference type="Pfam" id="PF00152"/>
    </source>
</evidence>
<dbReference type="SUPFAM" id="SSF50249">
    <property type="entry name" value="Nucleic acid-binding proteins"/>
    <property type="match status" value="1"/>
</dbReference>
<dbReference type="InterPro" id="IPR012340">
    <property type="entry name" value="NA-bd_OB-fold"/>
</dbReference>
<dbReference type="Gene3D" id="2.40.50.140">
    <property type="entry name" value="Nucleic acid-binding proteins"/>
    <property type="match status" value="1"/>
</dbReference>
<keyword evidence="3" id="KW-0067">ATP-binding</keyword>
<gene>
    <name evidence="8" type="ORF">S01H1_47532</name>
</gene>
<keyword evidence="2" id="KW-0547">Nucleotide-binding</keyword>
<dbReference type="GO" id="GO:0005524">
    <property type="term" value="F:ATP binding"/>
    <property type="evidence" value="ECO:0007669"/>
    <property type="project" value="UniProtKB-KW"/>
</dbReference>
<evidence type="ECO:0000259" key="7">
    <source>
        <dbReference type="Pfam" id="PF01336"/>
    </source>
</evidence>
<reference evidence="8" key="1">
    <citation type="journal article" date="2014" name="Front. Microbiol.">
        <title>High frequency of phylogenetically diverse reductive dehalogenase-homologous genes in deep subseafloor sedimentary metagenomes.</title>
        <authorList>
            <person name="Kawai M."/>
            <person name="Futagami T."/>
            <person name="Toyoda A."/>
            <person name="Takaki Y."/>
            <person name="Nishi S."/>
            <person name="Hori S."/>
            <person name="Arai W."/>
            <person name="Tsubouchi T."/>
            <person name="Morono Y."/>
            <person name="Uchiyama I."/>
            <person name="Ito T."/>
            <person name="Fujiyama A."/>
            <person name="Inagaki F."/>
            <person name="Takami H."/>
        </authorList>
    </citation>
    <scope>NUCLEOTIDE SEQUENCE</scope>
    <source>
        <strain evidence="8">Expedition CK06-06</strain>
    </source>
</reference>
<accession>X0XBB6</accession>
<dbReference type="Pfam" id="PF01336">
    <property type="entry name" value="tRNA_anti-codon"/>
    <property type="match status" value="1"/>
</dbReference>
<evidence type="ECO:0008006" key="9">
    <source>
        <dbReference type="Google" id="ProtNLM"/>
    </source>
</evidence>
<keyword evidence="5" id="KW-0030">Aminoacyl-tRNA synthetase</keyword>
<dbReference type="Gene3D" id="3.30.930.10">
    <property type="entry name" value="Bira Bifunctional Protein, Domain 2"/>
    <property type="match status" value="1"/>
</dbReference>
<dbReference type="Pfam" id="PF00152">
    <property type="entry name" value="tRNA-synt_2"/>
    <property type="match status" value="1"/>
</dbReference>
<protein>
    <recommendedName>
        <fullName evidence="9">OB domain-containing protein</fullName>
    </recommendedName>
</protein>
<comment type="caution">
    <text evidence="8">The sequence shown here is derived from an EMBL/GenBank/DDBJ whole genome shotgun (WGS) entry which is preliminary data.</text>
</comment>
<dbReference type="PANTHER" id="PTHR22594">
    <property type="entry name" value="ASPARTYL/LYSYL-TRNA SYNTHETASE"/>
    <property type="match status" value="1"/>
</dbReference>
<evidence type="ECO:0000256" key="5">
    <source>
        <dbReference type="ARBA" id="ARBA00023146"/>
    </source>
</evidence>